<keyword evidence="5" id="KW-0486">Methionine biosynthesis</keyword>
<comment type="pathway">
    <text evidence="1">Amino-acid biosynthesis; L-methionine biosynthesis via salvage pathway; S-methyl-5-thio-alpha-D-ribose 1-phosphate from S-methyl-5'-thioadenosine (hydrolase route): step 1/2.</text>
</comment>
<dbReference type="InterPro" id="IPR000845">
    <property type="entry name" value="Nucleoside_phosphorylase_d"/>
</dbReference>
<evidence type="ECO:0000313" key="7">
    <source>
        <dbReference type="EMBL" id="WMT81596.1"/>
    </source>
</evidence>
<dbReference type="Proteomes" id="UP001235030">
    <property type="component" value="Chromosome"/>
</dbReference>
<keyword evidence="8" id="KW-1185">Reference proteome</keyword>
<reference evidence="7 8" key="1">
    <citation type="submission" date="2022-07" db="EMBL/GenBank/DDBJ databases">
        <title>Genome sequence of Terrisporobacter mayombei DSM6539.</title>
        <authorList>
            <person name="Boeer T."/>
            <person name="Bengelsdorf F.R."/>
            <person name="Daniel R."/>
            <person name="Poehlein A."/>
        </authorList>
    </citation>
    <scope>NUCLEOTIDE SEQUENCE [LARGE SCALE GENOMIC DNA]</scope>
    <source>
        <strain evidence="7 8">DSM 6539</strain>
    </source>
</reference>
<accession>A0ABY9Q334</accession>
<organism evidence="7 8">
    <name type="scientific">Terrisporobacter mayombei</name>
    <dbReference type="NCBI Taxonomy" id="1541"/>
    <lineage>
        <taxon>Bacteria</taxon>
        <taxon>Bacillati</taxon>
        <taxon>Bacillota</taxon>
        <taxon>Clostridia</taxon>
        <taxon>Peptostreptococcales</taxon>
        <taxon>Peptostreptococcaceae</taxon>
        <taxon>Terrisporobacter</taxon>
    </lineage>
</organism>
<dbReference type="EC" id="3.2.2.9" evidence="2"/>
<evidence type="ECO:0000256" key="1">
    <source>
        <dbReference type="ARBA" id="ARBA00004945"/>
    </source>
</evidence>
<feature type="domain" description="Nucleoside phosphorylase" evidence="6">
    <location>
        <begin position="62"/>
        <end position="291"/>
    </location>
</feature>
<evidence type="ECO:0000313" key="8">
    <source>
        <dbReference type="Proteomes" id="UP001235030"/>
    </source>
</evidence>
<evidence type="ECO:0000256" key="5">
    <source>
        <dbReference type="ARBA" id="ARBA00023167"/>
    </source>
</evidence>
<dbReference type="CDD" id="cd09008">
    <property type="entry name" value="MTAN"/>
    <property type="match status" value="1"/>
</dbReference>
<dbReference type="NCBIfam" id="NF004079">
    <property type="entry name" value="PRK05584.1"/>
    <property type="match status" value="1"/>
</dbReference>
<dbReference type="SUPFAM" id="SSF53167">
    <property type="entry name" value="Purine and uridine phosphorylases"/>
    <property type="match status" value="1"/>
</dbReference>
<keyword evidence="7" id="KW-0326">Glycosidase</keyword>
<dbReference type="NCBIfam" id="TIGR01704">
    <property type="entry name" value="MTA_SAH-Nsdase"/>
    <property type="match status" value="1"/>
</dbReference>
<evidence type="ECO:0000259" key="6">
    <source>
        <dbReference type="Pfam" id="PF01048"/>
    </source>
</evidence>
<sequence length="293" mass="32884">MFIHRKAQYWWQLYRFGFLTNLSIKHIIKYIENIRSNLLERFFNNKMLIIKNARKLGGNMKKIGIIGAMELEVTTLKSLMKIENTVKKASLTFYEGKLEDKEIVLVQCGIGKVNSALCAQILISEFNVNAIVNTGVAGAIHSSLDVNDIVISTEAIQYDVDARAFGYKKGQIPQMDNSIFIADERLINAAYESSLAQVKDKEFKIVKGRVATGDIFISSKELKEELENDFNAYCGEMEGAAIAHACYLNNIPFVIIRAMSDKADGSANVTYDEFVIEAAENSKDIVLKMLRAL</sequence>
<dbReference type="GO" id="GO:0008782">
    <property type="term" value="F:adenosylhomocysteine nucleosidase activity"/>
    <property type="evidence" value="ECO:0007669"/>
    <property type="project" value="UniProtKB-EC"/>
</dbReference>
<keyword evidence="3" id="KW-0028">Amino-acid biosynthesis</keyword>
<dbReference type="EMBL" id="CP101637">
    <property type="protein sequence ID" value="WMT81596.1"/>
    <property type="molecule type" value="Genomic_DNA"/>
</dbReference>
<dbReference type="Gene3D" id="3.40.50.1580">
    <property type="entry name" value="Nucleoside phosphorylase domain"/>
    <property type="match status" value="1"/>
</dbReference>
<dbReference type="InterPro" id="IPR035994">
    <property type="entry name" value="Nucleoside_phosphorylase_sf"/>
</dbReference>
<protein>
    <recommendedName>
        <fullName evidence="2">adenosylhomocysteine nucleosidase</fullName>
        <ecNumber evidence="2">3.2.2.9</ecNumber>
    </recommendedName>
</protein>
<evidence type="ECO:0000256" key="2">
    <source>
        <dbReference type="ARBA" id="ARBA00011974"/>
    </source>
</evidence>
<proteinExistence type="predicted"/>
<dbReference type="PANTHER" id="PTHR46832:SF1">
    <property type="entry name" value="5'-METHYLTHIOADENOSINE_S-ADENOSYLHOMOCYSTEINE NUCLEOSIDASE"/>
    <property type="match status" value="1"/>
</dbReference>
<name>A0ABY9Q334_9FIRM</name>
<evidence type="ECO:0000256" key="4">
    <source>
        <dbReference type="ARBA" id="ARBA00022801"/>
    </source>
</evidence>
<dbReference type="InterPro" id="IPR010049">
    <property type="entry name" value="MTA_SAH_Nsdase"/>
</dbReference>
<evidence type="ECO:0000256" key="3">
    <source>
        <dbReference type="ARBA" id="ARBA00022605"/>
    </source>
</evidence>
<keyword evidence="4 7" id="KW-0378">Hydrolase</keyword>
<dbReference type="Pfam" id="PF01048">
    <property type="entry name" value="PNP_UDP_1"/>
    <property type="match status" value="1"/>
</dbReference>
<gene>
    <name evidence="7" type="primary">mtnN</name>
    <name evidence="7" type="ORF">TEMA_19380</name>
</gene>
<dbReference type="PANTHER" id="PTHR46832">
    <property type="entry name" value="5'-METHYLTHIOADENOSINE/S-ADENOSYLHOMOCYSTEINE NUCLEOSIDASE"/>
    <property type="match status" value="1"/>
</dbReference>